<comment type="similarity">
    <text evidence="2 11 14">Belongs to the calreticulin family.</text>
</comment>
<feature type="region of interest" description="Disordered" evidence="15">
    <location>
        <begin position="419"/>
        <end position="438"/>
    </location>
</feature>
<dbReference type="AlphaFoldDB" id="A0A0B7NM69"/>
<dbReference type="Pfam" id="PF00262">
    <property type="entry name" value="Calreticulin"/>
    <property type="match status" value="2"/>
</dbReference>
<protein>
    <recommendedName>
        <fullName evidence="11">Calreticulin</fullName>
    </recommendedName>
</protein>
<evidence type="ECO:0000256" key="3">
    <source>
        <dbReference type="ARBA" id="ARBA00022723"/>
    </source>
</evidence>
<dbReference type="FunFam" id="2.10.250.10:FF:000002">
    <property type="entry name" value="Calreticulin"/>
    <property type="match status" value="1"/>
</dbReference>
<keyword evidence="7 11" id="KW-0256">Endoplasmic reticulum</keyword>
<feature type="disulfide bond" evidence="13">
    <location>
        <begin position="105"/>
        <end position="136"/>
    </location>
</feature>
<dbReference type="GO" id="GO:0005789">
    <property type="term" value="C:endoplasmic reticulum membrane"/>
    <property type="evidence" value="ECO:0007669"/>
    <property type="project" value="TreeGrafter"/>
</dbReference>
<dbReference type="InterPro" id="IPR013320">
    <property type="entry name" value="ConA-like_dom_sf"/>
</dbReference>
<evidence type="ECO:0000256" key="11">
    <source>
        <dbReference type="PIRNR" id="PIRNR002356"/>
    </source>
</evidence>
<dbReference type="GO" id="GO:0005788">
    <property type="term" value="C:endoplasmic reticulum lumen"/>
    <property type="evidence" value="ECO:0007669"/>
    <property type="project" value="UniProtKB-SubCell"/>
</dbReference>
<name>A0A0B7NM69_9FUNG</name>
<evidence type="ECO:0000313" key="17">
    <source>
        <dbReference type="Proteomes" id="UP000054107"/>
    </source>
</evidence>
<dbReference type="OrthoDB" id="1938156at2759"/>
<evidence type="ECO:0000256" key="9">
    <source>
        <dbReference type="ARBA" id="ARBA00022837"/>
    </source>
</evidence>
<feature type="signal peptide" evidence="14">
    <location>
        <begin position="1"/>
        <end position="18"/>
    </location>
</feature>
<keyword evidence="4 14" id="KW-0732">Signal</keyword>
<dbReference type="Proteomes" id="UP000054107">
    <property type="component" value="Unassembled WGS sequence"/>
</dbReference>
<keyword evidence="9" id="KW-0106">Calcium</keyword>
<evidence type="ECO:0000256" key="7">
    <source>
        <dbReference type="ARBA" id="ARBA00022824"/>
    </source>
</evidence>
<evidence type="ECO:0000256" key="8">
    <source>
        <dbReference type="ARBA" id="ARBA00022833"/>
    </source>
</evidence>
<accession>A0A0B7NM69</accession>
<sequence length="438" mass="49348">MKIPTIAAVLGLATIVSAEVFLHETFSDGEGWKDRWTASEHREDLGKVEVSPGKWFADEAYNAGLRTTEDYRFYALSTKIPKPFNNKDKDLVIQFDVKNEQDIDCGGSYLKIFGDLDAKTFNGDSQYNIMFGPDICGPKAMVHAIFNYNGTNYDLKKSVNAPKDTLTHTYTLVVKPDQTYEISIDGKSKAEGSLLEDWDFLPPKTIKDPNASKPDNWVEEATIVDETDVKPDNYDDIPEFIPDPNAKKPEDWDDDMDGDWEAPSIANPEYQGEWSPKMIPNPLYKGEWVHPEIDNPDYKVDNEIYAYDFANVGIDVWQVKSGTIFDNILITDDVEEAKKVFEESQALRSSEEGAQAAYNEKKQEEAKAKAEADGVAPPDEGEEKIDLEKFEPVVNFDEIPAAASEAVEKAKEEEILDAINEEKKVDEEESKKPVKDEL</sequence>
<keyword evidence="13" id="KW-1015">Disulfide bond</keyword>
<dbReference type="PRINTS" id="PR00626">
    <property type="entry name" value="CALRETICULIN"/>
</dbReference>
<feature type="chain" id="PRO_5002120808" description="Calreticulin" evidence="14">
    <location>
        <begin position="19"/>
        <end position="438"/>
    </location>
</feature>
<dbReference type="Gene3D" id="2.60.120.200">
    <property type="match status" value="1"/>
</dbReference>
<proteinExistence type="inferred from homology"/>
<dbReference type="GO" id="GO:0006457">
    <property type="term" value="P:protein folding"/>
    <property type="evidence" value="ECO:0007669"/>
    <property type="project" value="InterPro"/>
</dbReference>
<dbReference type="GO" id="GO:0030246">
    <property type="term" value="F:carbohydrate binding"/>
    <property type="evidence" value="ECO:0007669"/>
    <property type="project" value="UniProtKB-KW"/>
</dbReference>
<feature type="binding site" evidence="12">
    <location>
        <position position="109"/>
    </location>
    <ligand>
        <name>an alpha-D-glucoside</name>
        <dbReference type="ChEBI" id="CHEBI:22390"/>
    </ligand>
</feature>
<feature type="binding site" evidence="12">
    <location>
        <position position="127"/>
    </location>
    <ligand>
        <name>an alpha-D-glucoside</name>
        <dbReference type="ChEBI" id="CHEBI:22390"/>
    </ligand>
</feature>
<keyword evidence="10 11" id="KW-0143">Chaperone</keyword>
<feature type="compositionally biased region" description="Basic and acidic residues" evidence="15">
    <location>
        <begin position="420"/>
        <end position="438"/>
    </location>
</feature>
<dbReference type="SUPFAM" id="SSF63887">
    <property type="entry name" value="P-domain of calnexin/calreticulin"/>
    <property type="match status" value="1"/>
</dbReference>
<evidence type="ECO:0000256" key="2">
    <source>
        <dbReference type="ARBA" id="ARBA00010983"/>
    </source>
</evidence>
<evidence type="ECO:0000256" key="10">
    <source>
        <dbReference type="ARBA" id="ARBA00023186"/>
    </source>
</evidence>
<feature type="binding site" evidence="12">
    <location>
        <position position="315"/>
    </location>
    <ligand>
        <name>an alpha-D-glucoside</name>
        <dbReference type="ChEBI" id="CHEBI:22390"/>
    </ligand>
</feature>
<keyword evidence="5" id="KW-0430">Lectin</keyword>
<reference evidence="16 17" key="1">
    <citation type="submission" date="2014-09" db="EMBL/GenBank/DDBJ databases">
        <authorList>
            <person name="Ellenberger Sabrina"/>
        </authorList>
    </citation>
    <scope>NUCLEOTIDE SEQUENCE [LARGE SCALE GENOMIC DNA]</scope>
    <source>
        <strain evidence="16 17">CBS 412.66</strain>
    </source>
</reference>
<feature type="binding site" evidence="12">
    <location>
        <position position="134"/>
    </location>
    <ligand>
        <name>an alpha-D-glucoside</name>
        <dbReference type="ChEBI" id="CHEBI:22390"/>
    </ligand>
</feature>
<dbReference type="STRING" id="35722.A0A0B7NM69"/>
<dbReference type="InterPro" id="IPR009169">
    <property type="entry name" value="Calreticulin"/>
</dbReference>
<evidence type="ECO:0000256" key="14">
    <source>
        <dbReference type="RuleBase" id="RU362126"/>
    </source>
</evidence>
<keyword evidence="3" id="KW-0479">Metal-binding</keyword>
<evidence type="ECO:0000256" key="1">
    <source>
        <dbReference type="ARBA" id="ARBA00004319"/>
    </source>
</evidence>
<feature type="compositionally biased region" description="Basic and acidic residues" evidence="15">
    <location>
        <begin position="359"/>
        <end position="372"/>
    </location>
</feature>
<dbReference type="PIRSF" id="PIRSF002356">
    <property type="entry name" value="Calreticulin"/>
    <property type="match status" value="1"/>
</dbReference>
<dbReference type="GO" id="GO:0051082">
    <property type="term" value="F:unfolded protein binding"/>
    <property type="evidence" value="ECO:0007669"/>
    <property type="project" value="InterPro"/>
</dbReference>
<evidence type="ECO:0000256" key="12">
    <source>
        <dbReference type="PIRSR" id="PIRSR002356-1"/>
    </source>
</evidence>
<gene>
    <name evidence="16" type="primary">PARPA_14052.1 scaffold 47526</name>
</gene>
<dbReference type="PROSITE" id="PS00805">
    <property type="entry name" value="CALRETICULIN_REPEAT"/>
    <property type="match status" value="1"/>
</dbReference>
<evidence type="ECO:0000313" key="16">
    <source>
        <dbReference type="EMBL" id="CEP19736.1"/>
    </source>
</evidence>
<dbReference type="GO" id="GO:0005509">
    <property type="term" value="F:calcium ion binding"/>
    <property type="evidence" value="ECO:0007669"/>
    <property type="project" value="InterPro"/>
</dbReference>
<evidence type="ECO:0000256" key="5">
    <source>
        <dbReference type="ARBA" id="ARBA00022734"/>
    </source>
</evidence>
<evidence type="ECO:0000256" key="6">
    <source>
        <dbReference type="ARBA" id="ARBA00022737"/>
    </source>
</evidence>
<evidence type="ECO:0000256" key="15">
    <source>
        <dbReference type="SAM" id="MobiDB-lite"/>
    </source>
</evidence>
<keyword evidence="17" id="KW-1185">Reference proteome</keyword>
<keyword evidence="8" id="KW-0862">Zinc</keyword>
<comment type="subcellular location">
    <subcellularLocation>
        <location evidence="1 11">Endoplasmic reticulum lumen</location>
    </subcellularLocation>
</comment>
<dbReference type="InterPro" id="IPR009033">
    <property type="entry name" value="Calreticulin/calnexin_P_dom_sf"/>
</dbReference>
<dbReference type="PANTHER" id="PTHR11073:SF2">
    <property type="entry name" value="CALRETICULIN"/>
    <property type="match status" value="1"/>
</dbReference>
<dbReference type="Gene3D" id="2.10.250.10">
    <property type="entry name" value="Calreticulin/calnexin, P domain"/>
    <property type="match status" value="1"/>
</dbReference>
<dbReference type="InterPro" id="IPR018124">
    <property type="entry name" value="Calret/calnex_CS"/>
</dbReference>
<dbReference type="SUPFAM" id="SSF49899">
    <property type="entry name" value="Concanavalin A-like lectins/glucanases"/>
    <property type="match status" value="1"/>
</dbReference>
<dbReference type="PANTHER" id="PTHR11073">
    <property type="entry name" value="CALRETICULIN AND CALNEXIN"/>
    <property type="match status" value="1"/>
</dbReference>
<organism evidence="16 17">
    <name type="scientific">Parasitella parasitica</name>
    <dbReference type="NCBI Taxonomy" id="35722"/>
    <lineage>
        <taxon>Eukaryota</taxon>
        <taxon>Fungi</taxon>
        <taxon>Fungi incertae sedis</taxon>
        <taxon>Mucoromycota</taxon>
        <taxon>Mucoromycotina</taxon>
        <taxon>Mucoromycetes</taxon>
        <taxon>Mucorales</taxon>
        <taxon>Mucorineae</taxon>
        <taxon>Mucoraceae</taxon>
        <taxon>Parasitella</taxon>
    </lineage>
</organism>
<dbReference type="EMBL" id="LN734067">
    <property type="protein sequence ID" value="CEP19736.1"/>
    <property type="molecule type" value="Genomic_DNA"/>
</dbReference>
<feature type="binding site" evidence="12">
    <location>
        <position position="111"/>
    </location>
    <ligand>
        <name>an alpha-D-glucoside</name>
        <dbReference type="ChEBI" id="CHEBI:22390"/>
    </ligand>
</feature>
<dbReference type="InterPro" id="IPR001580">
    <property type="entry name" value="Calret/calnex"/>
</dbReference>
<dbReference type="GO" id="GO:0036503">
    <property type="term" value="P:ERAD pathway"/>
    <property type="evidence" value="ECO:0007669"/>
    <property type="project" value="TreeGrafter"/>
</dbReference>
<evidence type="ECO:0000256" key="4">
    <source>
        <dbReference type="ARBA" id="ARBA00022729"/>
    </source>
</evidence>
<keyword evidence="6" id="KW-0677">Repeat</keyword>
<evidence type="ECO:0000256" key="13">
    <source>
        <dbReference type="PIRSR" id="PIRSR002356-3"/>
    </source>
</evidence>
<feature type="region of interest" description="Disordered" evidence="15">
    <location>
        <begin position="348"/>
        <end position="386"/>
    </location>
</feature>
<dbReference type="PROSITE" id="PS00804">
    <property type="entry name" value="CALRETICULIN_2"/>
    <property type="match status" value="1"/>
</dbReference>